<dbReference type="STRING" id="1041930.Mtc_1829"/>
<evidence type="ECO:0000256" key="9">
    <source>
        <dbReference type="ARBA" id="ARBA00023285"/>
    </source>
</evidence>
<evidence type="ECO:0000256" key="1">
    <source>
        <dbReference type="ARBA" id="ARBA00022426"/>
    </source>
</evidence>
<keyword evidence="5 10" id="KW-0812">Transmembrane</keyword>
<feature type="transmembrane region" description="Helical" evidence="10">
    <location>
        <begin position="69"/>
        <end position="90"/>
    </location>
</feature>
<evidence type="ECO:0000256" key="10">
    <source>
        <dbReference type="HAMAP-Rule" id="MF_00330"/>
    </source>
</evidence>
<comment type="subunit">
    <text evidence="10">Forms an energy-coupling factor (ECF) transporter complex composed of an ATP-binding protein (A component, CbiO), a transmembrane protein (T component, CbiQ) and 2 possible substrate-capture proteins (S components, CbiM and CbiN) of unknown stoichimetry.</text>
</comment>
<dbReference type="Pfam" id="PF02553">
    <property type="entry name" value="CbiN"/>
    <property type="match status" value="1"/>
</dbReference>
<keyword evidence="9 10" id="KW-0170">Cobalt</keyword>
<reference evidence="11 12" key="1">
    <citation type="journal article" date="2012" name="J. Bacteriol.">
        <title>Complete genome sequence of a thermophilic methanogen, Methanocella conradii HZ254, isolated from Chinese rice field soil.</title>
        <authorList>
            <person name="Lu Z."/>
            <person name="Lu Y."/>
        </authorList>
    </citation>
    <scope>NUCLEOTIDE SEQUENCE [LARGE SCALE GENOMIC DNA]</scope>
    <source>
        <strain evidence="12">DSM 24694 / JCM 17849 / CGMCC 1.5162 / HZ254</strain>
    </source>
</reference>
<dbReference type="GO" id="GO:0009236">
    <property type="term" value="P:cobalamin biosynthetic process"/>
    <property type="evidence" value="ECO:0007669"/>
    <property type="project" value="UniProtKB-UniRule"/>
</dbReference>
<dbReference type="HOGENOM" id="CLU_136197_2_0_2"/>
<keyword evidence="2 10" id="KW-0813">Transport</keyword>
<dbReference type="PANTHER" id="PTHR38662:SF1">
    <property type="entry name" value="COBALT TRANSPORT PROTEIN CBIN"/>
    <property type="match status" value="1"/>
</dbReference>
<feature type="transmembrane region" description="Helical" evidence="10">
    <location>
        <begin position="9"/>
        <end position="29"/>
    </location>
</feature>
<dbReference type="eggNOG" id="arCOG04384">
    <property type="taxonomic scope" value="Archaea"/>
</dbReference>
<evidence type="ECO:0000256" key="3">
    <source>
        <dbReference type="ARBA" id="ARBA00022475"/>
    </source>
</evidence>
<comment type="pathway">
    <text evidence="10">Cofactor biosynthesis; adenosylcobalamin biosynthesis.</text>
</comment>
<dbReference type="GO" id="GO:0015087">
    <property type="term" value="F:cobalt ion transmembrane transporter activity"/>
    <property type="evidence" value="ECO:0007669"/>
    <property type="project" value="UniProtKB-UniRule"/>
</dbReference>
<evidence type="ECO:0000313" key="11">
    <source>
        <dbReference type="EMBL" id="AFD00572.1"/>
    </source>
</evidence>
<organism evidence="11 12">
    <name type="scientific">Methanocella conradii (strain DSM 24694 / JCM 17849 / CGMCC 1.5162 / HZ254)</name>
    <dbReference type="NCBI Taxonomy" id="1041930"/>
    <lineage>
        <taxon>Archaea</taxon>
        <taxon>Methanobacteriati</taxon>
        <taxon>Methanobacteriota</taxon>
        <taxon>Stenosarchaea group</taxon>
        <taxon>Methanomicrobia</taxon>
        <taxon>Methanocellales</taxon>
        <taxon>Methanocellaceae</taxon>
        <taxon>Methanocella</taxon>
    </lineage>
</organism>
<dbReference type="OrthoDB" id="187156at2157"/>
<dbReference type="GeneID" id="11971975"/>
<protein>
    <recommendedName>
        <fullName evidence="10">Cobalt transport protein CbiN</fullName>
    </recommendedName>
    <alternativeName>
        <fullName evidence="10">Energy-coupling factor transporter probable substrate-capture protein CbiN</fullName>
        <shortName evidence="10">ECF transporter S component CbiN</shortName>
    </alternativeName>
</protein>
<gene>
    <name evidence="11" type="primary">cbiO-4</name>
    <name evidence="10" type="synonym">cbiN</name>
    <name evidence="11" type="ordered locus">Mtc_1829</name>
</gene>
<sequence length="95" mass="9912">MSSVTKNKLLIYLAGVAALVLLFALPFVLNPGAGFGGADDSAGEVIESLSPGYQPWFSSLWEPPAETEAMLFALQAAIGAVIIGYFVGYVRGSSN</sequence>
<comment type="subcellular location">
    <subcellularLocation>
        <location evidence="10">Cell membrane</location>
        <topology evidence="10">Multi-pass membrane protein</topology>
    </subcellularLocation>
</comment>
<evidence type="ECO:0000256" key="8">
    <source>
        <dbReference type="ARBA" id="ARBA00023136"/>
    </source>
</evidence>
<dbReference type="HAMAP" id="MF_00330">
    <property type="entry name" value="CbiN"/>
    <property type="match status" value="1"/>
</dbReference>
<evidence type="ECO:0000256" key="6">
    <source>
        <dbReference type="ARBA" id="ARBA00022989"/>
    </source>
</evidence>
<dbReference type="InterPro" id="IPR003705">
    <property type="entry name" value="CbiN"/>
</dbReference>
<keyword evidence="7 10" id="KW-0406">Ion transport</keyword>
<dbReference type="EMBL" id="CP003243">
    <property type="protein sequence ID" value="AFD00572.1"/>
    <property type="molecule type" value="Genomic_DNA"/>
</dbReference>
<dbReference type="Proteomes" id="UP000005233">
    <property type="component" value="Chromosome"/>
</dbReference>
<keyword evidence="4 10" id="KW-0169">Cobalamin biosynthesis</keyword>
<evidence type="ECO:0000256" key="5">
    <source>
        <dbReference type="ARBA" id="ARBA00022692"/>
    </source>
</evidence>
<dbReference type="NCBIfam" id="NF002780">
    <property type="entry name" value="PRK02898.1"/>
    <property type="match status" value="1"/>
</dbReference>
<keyword evidence="12" id="KW-1185">Reference proteome</keyword>
<dbReference type="KEGG" id="mez:Mtc_1829"/>
<dbReference type="AlphaFoldDB" id="H8IAR7"/>
<proteinExistence type="inferred from homology"/>
<dbReference type="UniPathway" id="UPA00148"/>
<keyword evidence="6 10" id="KW-1133">Transmembrane helix</keyword>
<evidence type="ECO:0000256" key="2">
    <source>
        <dbReference type="ARBA" id="ARBA00022448"/>
    </source>
</evidence>
<comment type="similarity">
    <text evidence="10">Belongs to the CbiN family.</text>
</comment>
<dbReference type="PANTHER" id="PTHR38662">
    <property type="entry name" value="COBALT TRANSPORT PROTEIN CBIN"/>
    <property type="match status" value="1"/>
</dbReference>
<accession>H8IAR7</accession>
<comment type="function">
    <text evidence="10">Part of the energy-coupling factor (ECF) transporter complex CbiMNOQ involved in cobalt import.</text>
</comment>
<evidence type="ECO:0000256" key="7">
    <source>
        <dbReference type="ARBA" id="ARBA00023065"/>
    </source>
</evidence>
<evidence type="ECO:0000256" key="4">
    <source>
        <dbReference type="ARBA" id="ARBA00022573"/>
    </source>
</evidence>
<keyword evidence="8 10" id="KW-0472">Membrane</keyword>
<name>H8IAR7_METCZ</name>
<dbReference type="RefSeq" id="WP_014406403.1">
    <property type="nucleotide sequence ID" value="NC_017034.1"/>
</dbReference>
<keyword evidence="1 10" id="KW-0171">Cobalt transport</keyword>
<dbReference type="GO" id="GO:0005886">
    <property type="term" value="C:plasma membrane"/>
    <property type="evidence" value="ECO:0007669"/>
    <property type="project" value="UniProtKB-SubCell"/>
</dbReference>
<evidence type="ECO:0000313" key="12">
    <source>
        <dbReference type="Proteomes" id="UP000005233"/>
    </source>
</evidence>
<keyword evidence="3 10" id="KW-1003">Cell membrane</keyword>